<keyword evidence="1" id="KW-1133">Transmembrane helix</keyword>
<organism evidence="2 3">
    <name type="scientific">Austwickia chelonae NBRC 105200</name>
    <dbReference type="NCBI Taxonomy" id="1184607"/>
    <lineage>
        <taxon>Bacteria</taxon>
        <taxon>Bacillati</taxon>
        <taxon>Actinomycetota</taxon>
        <taxon>Actinomycetes</taxon>
        <taxon>Micrococcales</taxon>
        <taxon>Dermatophilaceae</taxon>
        <taxon>Austwickia</taxon>
    </lineage>
</organism>
<dbReference type="AlphaFoldDB" id="K6W9K4"/>
<gene>
    <name evidence="2" type="ORF">AUCHE_09_00970</name>
</gene>
<evidence type="ECO:0000256" key="1">
    <source>
        <dbReference type="SAM" id="Phobius"/>
    </source>
</evidence>
<feature type="transmembrane region" description="Helical" evidence="1">
    <location>
        <begin position="51"/>
        <end position="73"/>
    </location>
</feature>
<dbReference type="STRING" id="100225.SAMN05421595_2763"/>
<feature type="transmembrane region" description="Helical" evidence="1">
    <location>
        <begin position="12"/>
        <end position="31"/>
    </location>
</feature>
<feature type="transmembrane region" description="Helical" evidence="1">
    <location>
        <begin position="144"/>
        <end position="163"/>
    </location>
</feature>
<proteinExistence type="predicted"/>
<name>K6W9K4_9MICO</name>
<evidence type="ECO:0008006" key="4">
    <source>
        <dbReference type="Google" id="ProtNLM"/>
    </source>
</evidence>
<keyword evidence="1" id="KW-0812">Transmembrane</keyword>
<keyword evidence="3" id="KW-1185">Reference proteome</keyword>
<protein>
    <recommendedName>
        <fullName evidence="4">ABC transporter permease protein</fullName>
    </recommendedName>
</protein>
<keyword evidence="1" id="KW-0472">Membrane</keyword>
<sequence>MPAKHGTASILVRGLFVPVLLTVAGTAFMTFGPMPITPDANGALRPKDVVFLVLGYLLLGQLVIMISAAWLHLRDVLTGSLGITYLAVSNRGAVVLGTAAFAALSGALGALACVSAALMCFAIFAGGDPVASLGVPALRQMMIGLPLGAALLSVIAVAVAVLVRRPVLAIIILVGWATYGEEGLAHIPGVGGLFKFFGPLSNVQILSGAVEGQGLFSSPLAAGLWVTFTATVLLVVAVVVENRRPGWVS</sequence>
<evidence type="ECO:0000313" key="2">
    <source>
        <dbReference type="EMBL" id="GAB78492.1"/>
    </source>
</evidence>
<feature type="transmembrane region" description="Helical" evidence="1">
    <location>
        <begin position="94"/>
        <end position="124"/>
    </location>
</feature>
<reference evidence="2 3" key="1">
    <citation type="submission" date="2012-08" db="EMBL/GenBank/DDBJ databases">
        <title>Whole genome shotgun sequence of Austwickia chelonae NBRC 105200.</title>
        <authorList>
            <person name="Yoshida I."/>
            <person name="Hosoyama A."/>
            <person name="Tsuchikane K."/>
            <person name="Katsumata H."/>
            <person name="Ando Y."/>
            <person name="Ohji S."/>
            <person name="Hamada M."/>
            <person name="Tamura T."/>
            <person name="Yamazoe A."/>
            <person name="Yamazaki S."/>
            <person name="Fujita N."/>
        </authorList>
    </citation>
    <scope>NUCLEOTIDE SEQUENCE [LARGE SCALE GENOMIC DNA]</scope>
    <source>
        <strain evidence="2 3">NBRC 105200</strain>
    </source>
</reference>
<feature type="transmembrane region" description="Helical" evidence="1">
    <location>
        <begin position="220"/>
        <end position="240"/>
    </location>
</feature>
<accession>K6W9K4</accession>
<dbReference type="Proteomes" id="UP000008495">
    <property type="component" value="Unassembled WGS sequence"/>
</dbReference>
<evidence type="ECO:0000313" key="3">
    <source>
        <dbReference type="Proteomes" id="UP000008495"/>
    </source>
</evidence>
<comment type="caution">
    <text evidence="2">The sequence shown here is derived from an EMBL/GenBank/DDBJ whole genome shotgun (WGS) entry which is preliminary data.</text>
</comment>
<dbReference type="EMBL" id="BAGZ01000009">
    <property type="protein sequence ID" value="GAB78492.1"/>
    <property type="molecule type" value="Genomic_DNA"/>
</dbReference>